<dbReference type="EMBL" id="AMZH03009429">
    <property type="protein sequence ID" value="RRT56876.1"/>
    <property type="molecule type" value="Genomic_DNA"/>
</dbReference>
<reference evidence="2 3" key="1">
    <citation type="journal article" date="2014" name="Agronomy (Basel)">
        <title>A Draft Genome Sequence for Ensete ventricosum, the Drought-Tolerant Tree Against Hunger.</title>
        <authorList>
            <person name="Harrison J."/>
            <person name="Moore K.A."/>
            <person name="Paszkiewicz K."/>
            <person name="Jones T."/>
            <person name="Grant M."/>
            <person name="Ambacheew D."/>
            <person name="Muzemil S."/>
            <person name="Studholme D.J."/>
        </authorList>
    </citation>
    <scope>NUCLEOTIDE SEQUENCE [LARGE SCALE GENOMIC DNA]</scope>
</reference>
<sequence length="255" mass="27338">MVCTIPASAWTWLVRPRKASVVTMSGAGFDAGEGNPRSVIILQKRLGVGIAAVASSVGRGWSGSVRCSVPESPNGRSGDMGSPSSSKNVRGEFGACLVDTFRLHGSWSKHCRFRPVCASSPAVFLVRSWSSVGWVMIQNSAWEIGYWSGGAPVLWLADTTSNLSSWWWLSNDGRFGVGTSEPTPGDEAVGSFGHMTAIPAHMSRGIPAHARAWLRTHLVRIDVVFPTSGCPQSSSTGESCKRKKTDGRRMQLIST</sequence>
<comment type="caution">
    <text evidence="2">The sequence shown here is derived from an EMBL/GenBank/DDBJ whole genome shotgun (WGS) entry which is preliminary data.</text>
</comment>
<feature type="region of interest" description="Disordered" evidence="1">
    <location>
        <begin position="229"/>
        <end position="255"/>
    </location>
</feature>
<evidence type="ECO:0000313" key="2">
    <source>
        <dbReference type="EMBL" id="RRT56876.1"/>
    </source>
</evidence>
<protein>
    <submittedName>
        <fullName evidence="2">Uncharacterized protein</fullName>
    </submittedName>
</protein>
<evidence type="ECO:0000313" key="3">
    <source>
        <dbReference type="Proteomes" id="UP000287651"/>
    </source>
</evidence>
<name>A0A426YYR1_ENSVE</name>
<feature type="region of interest" description="Disordered" evidence="1">
    <location>
        <begin position="62"/>
        <end position="88"/>
    </location>
</feature>
<evidence type="ECO:0000256" key="1">
    <source>
        <dbReference type="SAM" id="MobiDB-lite"/>
    </source>
</evidence>
<dbReference type="AlphaFoldDB" id="A0A426YYR1"/>
<feature type="compositionally biased region" description="Polar residues" evidence="1">
    <location>
        <begin position="229"/>
        <end position="238"/>
    </location>
</feature>
<gene>
    <name evidence="2" type="ORF">B296_00019276</name>
</gene>
<proteinExistence type="predicted"/>
<organism evidence="2 3">
    <name type="scientific">Ensete ventricosum</name>
    <name type="common">Abyssinian banana</name>
    <name type="synonym">Musa ensete</name>
    <dbReference type="NCBI Taxonomy" id="4639"/>
    <lineage>
        <taxon>Eukaryota</taxon>
        <taxon>Viridiplantae</taxon>
        <taxon>Streptophyta</taxon>
        <taxon>Embryophyta</taxon>
        <taxon>Tracheophyta</taxon>
        <taxon>Spermatophyta</taxon>
        <taxon>Magnoliopsida</taxon>
        <taxon>Liliopsida</taxon>
        <taxon>Zingiberales</taxon>
        <taxon>Musaceae</taxon>
        <taxon>Ensete</taxon>
    </lineage>
</organism>
<dbReference type="Proteomes" id="UP000287651">
    <property type="component" value="Unassembled WGS sequence"/>
</dbReference>
<accession>A0A426YYR1</accession>